<feature type="compositionally biased region" description="Pro residues" evidence="1">
    <location>
        <begin position="738"/>
        <end position="758"/>
    </location>
</feature>
<accession>A0A1P8VJ05</accession>
<dbReference type="PANTHER" id="PTHR48125:SF12">
    <property type="entry name" value="AT HOOK TRANSCRIPTION FACTOR FAMILY-RELATED"/>
    <property type="match status" value="1"/>
</dbReference>
<organism evidence="2">
    <name type="scientific">Murid betaherpesvirus 3</name>
    <dbReference type="NCBI Taxonomy" id="2560603"/>
    <lineage>
        <taxon>Viruses</taxon>
        <taxon>Duplodnaviria</taxon>
        <taxon>Heunggongvirae</taxon>
        <taxon>Peploviricota</taxon>
        <taxon>Herviviricetes</taxon>
        <taxon>Herpesvirales</taxon>
        <taxon>Orthoherpesviridae</taxon>
        <taxon>Betaherpesvirinae</taxon>
        <taxon>Roseolovirus</taxon>
        <taxon>Roseolovirus muridbeta3</taxon>
    </lineage>
</organism>
<feature type="compositionally biased region" description="Pro residues" evidence="1">
    <location>
        <begin position="96"/>
        <end position="110"/>
    </location>
</feature>
<gene>
    <name evidence="2" type="primary">ORF121</name>
    <name evidence="2" type="ORF">MRV_0125</name>
</gene>
<keyword evidence="3" id="KW-1185">Reference proteome</keyword>
<evidence type="ECO:0000256" key="1">
    <source>
        <dbReference type="SAM" id="MobiDB-lite"/>
    </source>
</evidence>
<feature type="compositionally biased region" description="Basic and acidic residues" evidence="1">
    <location>
        <begin position="1096"/>
        <end position="1107"/>
    </location>
</feature>
<feature type="compositionally biased region" description="Acidic residues" evidence="1">
    <location>
        <begin position="938"/>
        <end position="956"/>
    </location>
</feature>
<feature type="compositionally biased region" description="Acidic residues" evidence="1">
    <location>
        <begin position="1031"/>
        <end position="1049"/>
    </location>
</feature>
<feature type="compositionally biased region" description="Basic and acidic residues" evidence="1">
    <location>
        <begin position="837"/>
        <end position="848"/>
    </location>
</feature>
<name>A0A1P8VJ05_9BETA</name>
<feature type="region of interest" description="Disordered" evidence="1">
    <location>
        <begin position="738"/>
        <end position="1124"/>
    </location>
</feature>
<feature type="compositionally biased region" description="Polar residues" evidence="1">
    <location>
        <begin position="980"/>
        <end position="998"/>
    </location>
</feature>
<proteinExistence type="predicted"/>
<feature type="compositionally biased region" description="Low complexity" evidence="1">
    <location>
        <begin position="957"/>
        <end position="967"/>
    </location>
</feature>
<feature type="region of interest" description="Disordered" evidence="1">
    <location>
        <begin position="393"/>
        <end position="518"/>
    </location>
</feature>
<dbReference type="PANTHER" id="PTHR48125">
    <property type="entry name" value="LP07818P1"/>
    <property type="match status" value="1"/>
</dbReference>
<feature type="region of interest" description="Disordered" evidence="1">
    <location>
        <begin position="1"/>
        <end position="117"/>
    </location>
</feature>
<feature type="compositionally biased region" description="Pro residues" evidence="1">
    <location>
        <begin position="771"/>
        <end position="780"/>
    </location>
</feature>
<reference evidence="2" key="1">
    <citation type="submission" date="2016-12" db="EMBL/GenBank/DDBJ databases">
        <title>A murine herpesvirus closely related to ubiquitous human herpesviruses causes T-cell depletion.</title>
        <authorList>
            <person name="Patel S.J."/>
            <person name="Zhao G."/>
            <person name="Penna V.R."/>
            <person name="Park E."/>
            <person name="Lauron E.J."/>
            <person name="Harvey I.B."/>
            <person name="Beatty W.L."/>
            <person name="Plougastel-Douglas B."/>
            <person name="Poursine-Laurent J."/>
            <person name="Fremont D.H."/>
            <person name="Wang D."/>
            <person name="Yokoyama W.M."/>
        </authorList>
    </citation>
    <scope>NUCLEOTIDE SEQUENCE [LARGE SCALE GENOMIC DNA]</scope>
    <source>
        <strain evidence="2">YOK1</strain>
    </source>
</reference>
<dbReference type="EMBL" id="KY355735">
    <property type="protein sequence ID" value="APZ76336.1"/>
    <property type="molecule type" value="Genomic_DNA"/>
</dbReference>
<protein>
    <submittedName>
        <fullName evidence="2">Uncharacterized protein</fullName>
    </submittedName>
</protein>
<dbReference type="Proteomes" id="UP000202182">
    <property type="component" value="Segment"/>
</dbReference>
<dbReference type="KEGG" id="vg:30999462"/>
<sequence length="1124" mass="121346">MIDLTGEDETEAPDEGAAGVAGADPPPLKFPRKVEAVPRWGEVWKPIPRSLPPESGSSSELCEERSLPRSGGVAIDPRGGVAVRRTRGPTILDPQTSPPAPPAHRTPPPPKFDRGTLESVPEVGVRVRTTRFEVPPHPGPVRVLLRDSCGGYWSHNLSLHRLFYLARNTHELIRIGFHRDTSIHLQLGASDPHTPGIVVSQFPPLGYACLGSGLSRPVWDAWNCVTNQAPLPSWKMAVDHVVQTASDLNLCSEMSGDGRAIFRLKFACADEVRNRNPWLYRTLERDLGRDRRVKRWTPVALATLVRGTLPLGESATTAWILLTETGALIGVWEGTGHRAHLASRLPEFWHVGLSHLWLHHQWCLPFATRPGETGHPCPQGNKCRMRRLQATLEETAPPDSSTSQSRRERPSSPRPAACGTSAPPREAPSPLRDTRPPKKRFSSSPPTASGLTPQRKRQRTRGPERYPETEPEFQATPPHHSAFRRVPPSTTPPEHRPPTPIRQATSGEPQTASLSAEERRLRVQRLDALLQASRTEPETKMSLATEAKTATVYPLAAVPVPPPLSEPCPSRAPCPACPPMTAAAERAEVRGGPVTSSRECPLLSGADPFRPLPPPTYGPPVCVWPEPPSASLTLIPQTTSGTAFFPFPGMPSETVCFQFPPPIYTSGNNLNISSGASLPSASQLLPVLGLPPLVRLEGASCLQASVSQLGVFQPLPLPPLGSGFHYISTAVAPPLPLPPLPLPPPPPTPATKRPPSPSRDPEPPTKKLPIRPLPRRPPSVPKESTSSLPPACGVTPPQKPNRPEAEGGAEVPTGGVAAAAAETMWADQPRSLSSLLEDSRGAPRRPLDSNDSGQRRNLSPPRSPQSPTAINKPAEARAATQMAPRPQSPRPAPRSNAPSNPPAVFSSPSVNTTEKEAGSGVIEAADLPIKDMSFPEPDPTDQEEEEGLIEIVEVDQDQAQTQSQDQGQLRKSAAAYSEPRPQTVSERPQSTTSSSESGRTIVEALNDDPPTIRICFGDEDESDFDYLIYETESDEEEDEDERDEEEEEEKPSPTQTSPDGSAEETAPDFSGIMTLCTVASTRESLVVTPEGGDAPKSSESEADHQTPEDQSSDSGTEIPEPKSE</sequence>
<feature type="compositionally biased region" description="Acidic residues" evidence="1">
    <location>
        <begin position="1"/>
        <end position="14"/>
    </location>
</feature>
<evidence type="ECO:0000313" key="2">
    <source>
        <dbReference type="EMBL" id="APZ76336.1"/>
    </source>
</evidence>
<evidence type="ECO:0000313" key="3">
    <source>
        <dbReference type="Proteomes" id="UP000202182"/>
    </source>
</evidence>
<feature type="compositionally biased region" description="Polar residues" evidence="1">
    <location>
        <begin position="502"/>
        <end position="514"/>
    </location>
</feature>